<dbReference type="InterPro" id="IPR011051">
    <property type="entry name" value="RmlC_Cupin_sf"/>
</dbReference>
<dbReference type="AlphaFoldDB" id="A0A829YEL5"/>
<dbReference type="InterPro" id="IPR014710">
    <property type="entry name" value="RmlC-like_jellyroll"/>
</dbReference>
<feature type="domain" description="Cupin type-2" evidence="1">
    <location>
        <begin position="49"/>
        <end position="107"/>
    </location>
</feature>
<evidence type="ECO:0000313" key="3">
    <source>
        <dbReference type="Proteomes" id="UP000445000"/>
    </source>
</evidence>
<dbReference type="CDD" id="cd02226">
    <property type="entry name" value="cupin_YdbB-like"/>
    <property type="match status" value="1"/>
</dbReference>
<comment type="caution">
    <text evidence="2">The sequence shown here is derived from an EMBL/GenBank/DDBJ whole genome shotgun (WGS) entry which is preliminary data.</text>
</comment>
<protein>
    <recommendedName>
        <fullName evidence="1">Cupin type-2 domain-containing protein</fullName>
    </recommendedName>
</protein>
<dbReference type="PANTHER" id="PTHR36114">
    <property type="entry name" value="16.7 KDA PROTEIN IN WHIE LOCUS"/>
    <property type="match status" value="1"/>
</dbReference>
<name>A0A829YEL5_9GAMM</name>
<dbReference type="PANTHER" id="PTHR36114:SF1">
    <property type="entry name" value="16.7 KDA PROTEIN IN WHIE LOCUS"/>
    <property type="match status" value="1"/>
</dbReference>
<gene>
    <name evidence="2" type="ORF">GCM10011487_30660</name>
</gene>
<organism evidence="2 3">
    <name type="scientific">Steroidobacter agaridevorans</name>
    <dbReference type="NCBI Taxonomy" id="2695856"/>
    <lineage>
        <taxon>Bacteria</taxon>
        <taxon>Pseudomonadati</taxon>
        <taxon>Pseudomonadota</taxon>
        <taxon>Gammaproteobacteria</taxon>
        <taxon>Steroidobacterales</taxon>
        <taxon>Steroidobacteraceae</taxon>
        <taxon>Steroidobacter</taxon>
    </lineage>
</organism>
<accession>A0A829YEL5</accession>
<dbReference type="InterPro" id="IPR013096">
    <property type="entry name" value="Cupin_2"/>
</dbReference>
<reference evidence="3" key="1">
    <citation type="submission" date="2020-01" db="EMBL/GenBank/DDBJ databases">
        <title>'Steroidobacter agaridevorans' sp. nov., agar-degrading bacteria isolated from rhizosphere soils.</title>
        <authorList>
            <person name="Ikenaga M."/>
            <person name="Kataoka M."/>
            <person name="Murouchi A."/>
            <person name="Katsuragi S."/>
            <person name="Sakai M."/>
        </authorList>
    </citation>
    <scope>NUCLEOTIDE SEQUENCE [LARGE SCALE GENOMIC DNA]</scope>
    <source>
        <strain evidence="3">YU21-B</strain>
    </source>
</reference>
<dbReference type="Proteomes" id="UP000445000">
    <property type="component" value="Unassembled WGS sequence"/>
</dbReference>
<evidence type="ECO:0000313" key="2">
    <source>
        <dbReference type="EMBL" id="GFE81066.1"/>
    </source>
</evidence>
<dbReference type="SUPFAM" id="SSF51182">
    <property type="entry name" value="RmlC-like cupins"/>
    <property type="match status" value="1"/>
</dbReference>
<dbReference type="Pfam" id="PF07883">
    <property type="entry name" value="Cupin_2"/>
    <property type="match status" value="1"/>
</dbReference>
<dbReference type="Gene3D" id="2.60.120.10">
    <property type="entry name" value="Jelly Rolls"/>
    <property type="match status" value="1"/>
</dbReference>
<proteinExistence type="predicted"/>
<dbReference type="InterPro" id="IPR052044">
    <property type="entry name" value="PKS_Associated_Protein"/>
</dbReference>
<dbReference type="EMBL" id="BLJN01000003">
    <property type="protein sequence ID" value="GFE81066.1"/>
    <property type="molecule type" value="Genomic_DNA"/>
</dbReference>
<keyword evidence="3" id="KW-1185">Reference proteome</keyword>
<sequence>MAEHGPRRMISFMSAINFQEKFSRFSERWSPKVIAEMNDYQFKLVRLHGEFVWHQHADTDEVFIVIEGAMTLRFRDHEVPLRAGELYVVPKGVEHQPFAADECKVMLVEPKGVINTGDTGGSLTAQNDVWI</sequence>
<evidence type="ECO:0000259" key="1">
    <source>
        <dbReference type="Pfam" id="PF07883"/>
    </source>
</evidence>